<evidence type="ECO:0000313" key="6">
    <source>
        <dbReference type="Proteomes" id="UP000036851"/>
    </source>
</evidence>
<organism evidence="4 7">
    <name type="scientific">Winslowiella iniecta</name>
    <dbReference type="NCBI Taxonomy" id="1560201"/>
    <lineage>
        <taxon>Bacteria</taxon>
        <taxon>Pseudomonadati</taxon>
        <taxon>Pseudomonadota</taxon>
        <taxon>Gammaproteobacteria</taxon>
        <taxon>Enterobacterales</taxon>
        <taxon>Erwiniaceae</taxon>
        <taxon>Winslowiella</taxon>
    </lineage>
</organism>
<comment type="caution">
    <text evidence="4">The sequence shown here is derived from an EMBL/GenBank/DDBJ whole genome shotgun (WGS) entry which is preliminary data.</text>
</comment>
<proteinExistence type="predicted"/>
<gene>
    <name evidence="4" type="ORF">NG42_17405</name>
    <name evidence="5" type="ORF">NG43_05815</name>
</gene>
<evidence type="ECO:0000256" key="2">
    <source>
        <dbReference type="PROSITE-ProRule" id="PRU00335"/>
    </source>
</evidence>
<evidence type="ECO:0000313" key="5">
    <source>
        <dbReference type="EMBL" id="KOC94191.1"/>
    </source>
</evidence>
<dbReference type="Proteomes" id="UP000036851">
    <property type="component" value="Unassembled WGS sequence"/>
</dbReference>
<dbReference type="EMBL" id="JRXE01000027">
    <property type="protein sequence ID" value="KOC88167.1"/>
    <property type="molecule type" value="Genomic_DNA"/>
</dbReference>
<dbReference type="InterPro" id="IPR009057">
    <property type="entry name" value="Homeodomain-like_sf"/>
</dbReference>
<accession>A0A0L7SYF9</accession>
<dbReference type="PANTHER" id="PTHR43479:SF11">
    <property type="entry name" value="ACREF_ENVCD OPERON REPRESSOR-RELATED"/>
    <property type="match status" value="1"/>
</dbReference>
<dbReference type="PRINTS" id="PR00455">
    <property type="entry name" value="HTHTETR"/>
</dbReference>
<evidence type="ECO:0000313" key="7">
    <source>
        <dbReference type="Proteomes" id="UP000037088"/>
    </source>
</evidence>
<keyword evidence="7" id="KW-1185">Reference proteome</keyword>
<dbReference type="STRING" id="1560201.NG42_17405"/>
<dbReference type="PANTHER" id="PTHR43479">
    <property type="entry name" value="ACREF/ENVCD OPERON REPRESSOR-RELATED"/>
    <property type="match status" value="1"/>
</dbReference>
<evidence type="ECO:0000313" key="4">
    <source>
        <dbReference type="EMBL" id="KOC88167.1"/>
    </source>
</evidence>
<dbReference type="Proteomes" id="UP000037088">
    <property type="component" value="Unassembled WGS sequence"/>
</dbReference>
<dbReference type="PROSITE" id="PS01081">
    <property type="entry name" value="HTH_TETR_1"/>
    <property type="match status" value="1"/>
</dbReference>
<dbReference type="RefSeq" id="WP_052901437.1">
    <property type="nucleotide sequence ID" value="NZ_JRXE01000027.1"/>
</dbReference>
<dbReference type="AlphaFoldDB" id="A0A0L7SYF9"/>
<dbReference type="InterPro" id="IPR023772">
    <property type="entry name" value="DNA-bd_HTH_TetR-type_CS"/>
</dbReference>
<dbReference type="InterPro" id="IPR001647">
    <property type="entry name" value="HTH_TetR"/>
</dbReference>
<name>A0A0L7SYF9_9GAMM</name>
<dbReference type="PATRIC" id="fig|1560201.3.peg.3684"/>
<dbReference type="SUPFAM" id="SSF46689">
    <property type="entry name" value="Homeodomain-like"/>
    <property type="match status" value="1"/>
</dbReference>
<evidence type="ECO:0000259" key="3">
    <source>
        <dbReference type="PROSITE" id="PS50977"/>
    </source>
</evidence>
<feature type="domain" description="HTH tetR-type" evidence="3">
    <location>
        <begin position="6"/>
        <end position="66"/>
    </location>
</feature>
<protein>
    <recommendedName>
        <fullName evidence="3">HTH tetR-type domain-containing protein</fullName>
    </recommendedName>
</protein>
<dbReference type="Gene3D" id="1.10.357.10">
    <property type="entry name" value="Tetracycline Repressor, domain 2"/>
    <property type="match status" value="1"/>
</dbReference>
<sequence length="188" mass="21294">MVRKAENARERFGKAAMELFHQSGYSGTTVSQIAAAAGLTERTFFRYFADKPEVLFWRASEIQCEITQSIACAGDVKPLEMVMSALEKAGIFFDENRLCLIARHEIIDSHIEFQERELMKMLEFSDAIATALTQRGLAPSDANMVAAIGITFWRLALKKWLNDPSQCRFSYHLRECEQELNTIMSGKA</sequence>
<dbReference type="OrthoDB" id="8535430at2"/>
<evidence type="ECO:0000256" key="1">
    <source>
        <dbReference type="ARBA" id="ARBA00023125"/>
    </source>
</evidence>
<dbReference type="InterPro" id="IPR050624">
    <property type="entry name" value="HTH-type_Tx_Regulator"/>
</dbReference>
<keyword evidence="1 2" id="KW-0238">DNA-binding</keyword>
<dbReference type="Pfam" id="PF00440">
    <property type="entry name" value="TetR_N"/>
    <property type="match status" value="1"/>
</dbReference>
<reference evidence="6 7" key="1">
    <citation type="journal article" date="2015" name="Int. J. Syst. Evol. Microbiol.">
        <title>Erwinia iniecta sp. nov., isolated from Russian wheat aphids (Diuraphis noxia).</title>
        <authorList>
            <person name="Campillo T."/>
            <person name="Luna E."/>
            <person name="Portier P."/>
            <person name="Fischer-Le Saux M."/>
            <person name="Lapitan N."/>
            <person name="Tisserat N.A."/>
            <person name="Leach J.E."/>
        </authorList>
    </citation>
    <scope>NUCLEOTIDE SEQUENCE [LARGE SCALE GENOMIC DNA]</scope>
    <source>
        <strain evidence="4 7">B120</strain>
        <strain evidence="5 6">B149</strain>
    </source>
</reference>
<dbReference type="GO" id="GO:0003677">
    <property type="term" value="F:DNA binding"/>
    <property type="evidence" value="ECO:0007669"/>
    <property type="project" value="UniProtKB-UniRule"/>
</dbReference>
<dbReference type="EMBL" id="JRXF01000007">
    <property type="protein sequence ID" value="KOC94191.1"/>
    <property type="molecule type" value="Genomic_DNA"/>
</dbReference>
<dbReference type="PROSITE" id="PS50977">
    <property type="entry name" value="HTH_TETR_2"/>
    <property type="match status" value="1"/>
</dbReference>
<feature type="DNA-binding region" description="H-T-H motif" evidence="2">
    <location>
        <begin position="29"/>
        <end position="48"/>
    </location>
</feature>